<sequence length="315" mass="34926">MVTCALYLRISLDATGERLAVERQREDCLEIVQDRGWTLAGEYVDNSISASDARKKRPGYDQLCEDYDAGQFEALVCWDLDRLTRQPRQLEDWIDRAAKHGLKLVTANGEADLTTDGGCMYARIKAAVARAEVERKGARQSRAQRQRAEHGKSPKGVRLTGYTLAGEVIAEEAEVIRRIFKRFSAGDTLKGIARGLEEDRIKTRRGGGWSSSSVSTILRNARYAGRSVYKGQQMGAAAWPALVGEAQFDAVQSRLTDPRRTVNRADTARKHIGSGVYYCGSCGARVRSSSGMGGGLHRYICRDNHFYRSGKPVDE</sequence>
<dbReference type="CDD" id="cd00338">
    <property type="entry name" value="Ser_Recombinase"/>
    <property type="match status" value="1"/>
</dbReference>
<dbReference type="PROSITE" id="PS51737">
    <property type="entry name" value="RECOMBINASE_DNA_BIND"/>
    <property type="match status" value="1"/>
</dbReference>
<organism evidence="4 5">
    <name type="scientific">Kocuria salsicia</name>
    <dbReference type="NCBI Taxonomy" id="664639"/>
    <lineage>
        <taxon>Bacteria</taxon>
        <taxon>Bacillati</taxon>
        <taxon>Actinomycetota</taxon>
        <taxon>Actinomycetes</taxon>
        <taxon>Micrococcales</taxon>
        <taxon>Micrococcaceae</taxon>
        <taxon>Kocuria</taxon>
    </lineage>
</organism>
<dbReference type="Pfam" id="PF00239">
    <property type="entry name" value="Resolvase"/>
    <property type="match status" value="1"/>
</dbReference>
<evidence type="ECO:0000313" key="4">
    <source>
        <dbReference type="EMBL" id="MEV8157574.1"/>
    </source>
</evidence>
<name>A0ABV3KB76_9MICC</name>
<evidence type="ECO:0000259" key="3">
    <source>
        <dbReference type="PROSITE" id="PS51737"/>
    </source>
</evidence>
<evidence type="ECO:0000259" key="2">
    <source>
        <dbReference type="PROSITE" id="PS51736"/>
    </source>
</evidence>
<dbReference type="Gene3D" id="3.40.50.1390">
    <property type="entry name" value="Resolvase, N-terminal catalytic domain"/>
    <property type="match status" value="1"/>
</dbReference>
<feature type="domain" description="Resolvase/invertase-type recombinase catalytic" evidence="2">
    <location>
        <begin position="3"/>
        <end position="151"/>
    </location>
</feature>
<dbReference type="InterPro" id="IPR006119">
    <property type="entry name" value="Resolv_N"/>
</dbReference>
<feature type="region of interest" description="Disordered" evidence="1">
    <location>
        <begin position="135"/>
        <end position="155"/>
    </location>
</feature>
<evidence type="ECO:0000313" key="5">
    <source>
        <dbReference type="Proteomes" id="UP001553031"/>
    </source>
</evidence>
<dbReference type="Proteomes" id="UP001553031">
    <property type="component" value="Unassembled WGS sequence"/>
</dbReference>
<dbReference type="Gene3D" id="3.90.1750.20">
    <property type="entry name" value="Putative Large Serine Recombinase, Chain B, Domain 2"/>
    <property type="match status" value="1"/>
</dbReference>
<dbReference type="SUPFAM" id="SSF53041">
    <property type="entry name" value="Resolvase-like"/>
    <property type="match status" value="1"/>
</dbReference>
<dbReference type="EMBL" id="JBFBLL010000002">
    <property type="protein sequence ID" value="MEV8157574.1"/>
    <property type="molecule type" value="Genomic_DNA"/>
</dbReference>
<accession>A0ABV3KB76</accession>
<gene>
    <name evidence="4" type="ORF">AB0O96_05110</name>
</gene>
<dbReference type="InterPro" id="IPR011109">
    <property type="entry name" value="DNA_bind_recombinase_dom"/>
</dbReference>
<comment type="caution">
    <text evidence="4">The sequence shown here is derived from an EMBL/GenBank/DDBJ whole genome shotgun (WGS) entry which is preliminary data.</text>
</comment>
<dbReference type="Pfam" id="PF07508">
    <property type="entry name" value="Recombinase"/>
    <property type="match status" value="1"/>
</dbReference>
<proteinExistence type="predicted"/>
<protein>
    <submittedName>
        <fullName evidence="4">Recombinase family protein</fullName>
    </submittedName>
</protein>
<dbReference type="InterPro" id="IPR036162">
    <property type="entry name" value="Resolvase-like_N_sf"/>
</dbReference>
<dbReference type="RefSeq" id="WP_344204817.1">
    <property type="nucleotide sequence ID" value="NZ_BAAARF010000004.1"/>
</dbReference>
<keyword evidence="5" id="KW-1185">Reference proteome</keyword>
<reference evidence="4 5" key="1">
    <citation type="submission" date="2024-06" db="EMBL/GenBank/DDBJ databases">
        <title>The Natural Products Discovery Center: Release of the First 8490 Sequenced Strains for Exploring Actinobacteria Biosynthetic Diversity.</title>
        <authorList>
            <person name="Kalkreuter E."/>
            <person name="Kautsar S.A."/>
            <person name="Yang D."/>
            <person name="Bader C.D."/>
            <person name="Teijaro C.N."/>
            <person name="Fluegel L."/>
            <person name="Davis C.M."/>
            <person name="Simpson J.R."/>
            <person name="Lauterbach L."/>
            <person name="Steele A.D."/>
            <person name="Gui C."/>
            <person name="Meng S."/>
            <person name="Li G."/>
            <person name="Viehrig K."/>
            <person name="Ye F."/>
            <person name="Su P."/>
            <person name="Kiefer A.F."/>
            <person name="Nichols A."/>
            <person name="Cepeda A.J."/>
            <person name="Yan W."/>
            <person name="Fan B."/>
            <person name="Jiang Y."/>
            <person name="Adhikari A."/>
            <person name="Zheng C.-J."/>
            <person name="Schuster L."/>
            <person name="Cowan T.M."/>
            <person name="Smanski M.J."/>
            <person name="Chevrette M.G."/>
            <person name="De Carvalho L.P.S."/>
            <person name="Shen B."/>
        </authorList>
    </citation>
    <scope>NUCLEOTIDE SEQUENCE [LARGE SCALE GENOMIC DNA]</scope>
    <source>
        <strain evidence="4 5">NPDC079179</strain>
    </source>
</reference>
<dbReference type="InterPro" id="IPR038109">
    <property type="entry name" value="DNA_bind_recomb_sf"/>
</dbReference>
<dbReference type="SMART" id="SM00857">
    <property type="entry name" value="Resolvase"/>
    <property type="match status" value="1"/>
</dbReference>
<feature type="domain" description="Recombinase" evidence="3">
    <location>
        <begin position="154"/>
        <end position="261"/>
    </location>
</feature>
<evidence type="ECO:0000256" key="1">
    <source>
        <dbReference type="SAM" id="MobiDB-lite"/>
    </source>
</evidence>
<dbReference type="PANTHER" id="PTHR30461">
    <property type="entry name" value="DNA-INVERTASE FROM LAMBDOID PROPHAGE"/>
    <property type="match status" value="1"/>
</dbReference>
<dbReference type="PANTHER" id="PTHR30461:SF23">
    <property type="entry name" value="DNA RECOMBINASE-RELATED"/>
    <property type="match status" value="1"/>
</dbReference>
<dbReference type="PROSITE" id="PS51736">
    <property type="entry name" value="RECOMBINASES_3"/>
    <property type="match status" value="1"/>
</dbReference>
<dbReference type="InterPro" id="IPR050639">
    <property type="entry name" value="SSR_resolvase"/>
</dbReference>